<reference evidence="3" key="1">
    <citation type="submission" date="2005-09" db="EMBL/GenBank/DDBJ databases">
        <authorList>
            <person name="Mural R.J."/>
            <person name="Li P.W."/>
            <person name="Adams M.D."/>
            <person name="Amanatides P.G."/>
            <person name="Baden-Tillson H."/>
            <person name="Barnstead M."/>
            <person name="Chin S.H."/>
            <person name="Dew I."/>
            <person name="Evans C.A."/>
            <person name="Ferriera S."/>
            <person name="Flanigan M."/>
            <person name="Fosler C."/>
            <person name="Glodek A."/>
            <person name="Gu Z."/>
            <person name="Holt R.A."/>
            <person name="Jennings D."/>
            <person name="Kraft C.L."/>
            <person name="Lu F."/>
            <person name="Nguyen T."/>
            <person name="Nusskern D.R."/>
            <person name="Pfannkoch C.M."/>
            <person name="Sitter C."/>
            <person name="Sutton G.G."/>
            <person name="Venter J.C."/>
            <person name="Wang Z."/>
            <person name="Woodage T."/>
            <person name="Zheng X.H."/>
            <person name="Zhong F."/>
        </authorList>
    </citation>
    <scope>NUCLEOTIDE SEQUENCE [LARGE SCALE GENOMIC DNA]</scope>
    <source>
        <strain>BN</strain>
        <strain evidence="3">Sprague-Dawley</strain>
    </source>
</reference>
<feature type="compositionally biased region" description="Basic and acidic residues" evidence="1">
    <location>
        <begin position="1"/>
        <end position="12"/>
    </location>
</feature>
<dbReference type="EMBL" id="CH473988">
    <property type="protein sequence ID" value="EDL96886.1"/>
    <property type="molecule type" value="Genomic_DNA"/>
</dbReference>
<gene>
    <name evidence="2" type="ORF">rCG_60691</name>
</gene>
<organism evidence="2 3">
    <name type="scientific">Rattus norvegicus</name>
    <name type="common">Rat</name>
    <dbReference type="NCBI Taxonomy" id="10116"/>
    <lineage>
        <taxon>Eukaryota</taxon>
        <taxon>Metazoa</taxon>
        <taxon>Chordata</taxon>
        <taxon>Craniata</taxon>
        <taxon>Vertebrata</taxon>
        <taxon>Euteleostomi</taxon>
        <taxon>Mammalia</taxon>
        <taxon>Eutheria</taxon>
        <taxon>Euarchontoglires</taxon>
        <taxon>Glires</taxon>
        <taxon>Rodentia</taxon>
        <taxon>Myomorpha</taxon>
        <taxon>Muroidea</taxon>
        <taxon>Muridae</taxon>
        <taxon>Murinae</taxon>
        <taxon>Rattus</taxon>
    </lineage>
</organism>
<proteinExistence type="predicted"/>
<evidence type="ECO:0000256" key="1">
    <source>
        <dbReference type="SAM" id="MobiDB-lite"/>
    </source>
</evidence>
<dbReference type="Proteomes" id="UP000234681">
    <property type="component" value="Chromosome 20"/>
</dbReference>
<evidence type="ECO:0000313" key="3">
    <source>
        <dbReference type="Proteomes" id="UP000234681"/>
    </source>
</evidence>
<sequence>MDGALAKRDSHRTVPAALWPEWGPGAGAESSTSN</sequence>
<name>A6JJM0_RAT</name>
<dbReference type="AlphaFoldDB" id="A6JJM0"/>
<feature type="region of interest" description="Disordered" evidence="1">
    <location>
        <begin position="1"/>
        <end position="34"/>
    </location>
</feature>
<protein>
    <submittedName>
        <fullName evidence="2">RCG60691</fullName>
    </submittedName>
</protein>
<evidence type="ECO:0000313" key="2">
    <source>
        <dbReference type="EMBL" id="EDL96886.1"/>
    </source>
</evidence>
<accession>A6JJM0</accession>